<dbReference type="EnsemblFungi" id="PTTG_09031-t43_1">
    <property type="protein sequence ID" value="PTTG_09031-t43_1-p1"/>
    <property type="gene ID" value="PTTG_09031"/>
</dbReference>
<evidence type="ECO:0000313" key="2">
    <source>
        <dbReference type="EMBL" id="OAV95503.1"/>
    </source>
</evidence>
<sequence length="100" mass="11127">MAKRKTRAHPGSSEEEGETDDIRVAERSEPETPLTTQQEIDRQPPRTEASAPQTPDPADSLSESQETAEGSLFKKRKLTSKVWDHFKKIEEGGPSCSYPS</sequence>
<feature type="compositionally biased region" description="Basic and acidic residues" evidence="1">
    <location>
        <begin position="20"/>
        <end position="30"/>
    </location>
</feature>
<evidence type="ECO:0000256" key="1">
    <source>
        <dbReference type="SAM" id="MobiDB-lite"/>
    </source>
</evidence>
<accession>A0A180GU63</accession>
<proteinExistence type="predicted"/>
<organism evidence="2">
    <name type="scientific">Puccinia triticina (isolate 1-1 / race 1 (BBBD))</name>
    <name type="common">Brown leaf rust fungus</name>
    <dbReference type="NCBI Taxonomy" id="630390"/>
    <lineage>
        <taxon>Eukaryota</taxon>
        <taxon>Fungi</taxon>
        <taxon>Dikarya</taxon>
        <taxon>Basidiomycota</taxon>
        <taxon>Pucciniomycotina</taxon>
        <taxon>Pucciniomycetes</taxon>
        <taxon>Pucciniales</taxon>
        <taxon>Pucciniaceae</taxon>
        <taxon>Puccinia</taxon>
    </lineage>
</organism>
<reference evidence="2" key="1">
    <citation type="submission" date="2009-11" db="EMBL/GenBank/DDBJ databases">
        <authorList>
            <consortium name="The Broad Institute Genome Sequencing Platform"/>
            <person name="Ward D."/>
            <person name="Feldgarden M."/>
            <person name="Earl A."/>
            <person name="Young S.K."/>
            <person name="Zeng Q."/>
            <person name="Koehrsen M."/>
            <person name="Alvarado L."/>
            <person name="Berlin A."/>
            <person name="Bochicchio J."/>
            <person name="Borenstein D."/>
            <person name="Chapman S.B."/>
            <person name="Chen Z."/>
            <person name="Engels R."/>
            <person name="Freedman E."/>
            <person name="Gellesch M."/>
            <person name="Goldberg J."/>
            <person name="Griggs A."/>
            <person name="Gujja S."/>
            <person name="Heilman E."/>
            <person name="Heiman D."/>
            <person name="Hepburn T."/>
            <person name="Howarth C."/>
            <person name="Jen D."/>
            <person name="Larson L."/>
            <person name="Lewis B."/>
            <person name="Mehta T."/>
            <person name="Park D."/>
            <person name="Pearson M."/>
            <person name="Roberts A."/>
            <person name="Saif S."/>
            <person name="Shea T."/>
            <person name="Shenoy N."/>
            <person name="Sisk P."/>
            <person name="Stolte C."/>
            <person name="Sykes S."/>
            <person name="Thomson T."/>
            <person name="Walk T."/>
            <person name="White J."/>
            <person name="Yandava C."/>
            <person name="Izard J."/>
            <person name="Baranova O.V."/>
            <person name="Blanton J.M."/>
            <person name="Tanner A.C."/>
            <person name="Dewhirst F.E."/>
            <person name="Haas B."/>
            <person name="Nusbaum C."/>
            <person name="Birren B."/>
        </authorList>
    </citation>
    <scope>NUCLEOTIDE SEQUENCE [LARGE SCALE GENOMIC DNA]</scope>
    <source>
        <strain evidence="2">1-1 BBBD Race 1</strain>
    </source>
</reference>
<reference evidence="3" key="4">
    <citation type="submission" date="2025-05" db="UniProtKB">
        <authorList>
            <consortium name="EnsemblFungi"/>
        </authorList>
    </citation>
    <scope>IDENTIFICATION</scope>
    <source>
        <strain evidence="3">isolate 1-1 / race 1 (BBBD)</strain>
    </source>
</reference>
<dbReference type="Proteomes" id="UP000005240">
    <property type="component" value="Unassembled WGS sequence"/>
</dbReference>
<reference evidence="3 4" key="3">
    <citation type="journal article" date="2017" name="G3 (Bethesda)">
        <title>Comparative analysis highlights variable genome content of wheat rusts and divergence of the mating loci.</title>
        <authorList>
            <person name="Cuomo C.A."/>
            <person name="Bakkeren G."/>
            <person name="Khalil H.B."/>
            <person name="Panwar V."/>
            <person name="Joly D."/>
            <person name="Linning R."/>
            <person name="Sakthikumar S."/>
            <person name="Song X."/>
            <person name="Adiconis X."/>
            <person name="Fan L."/>
            <person name="Goldberg J.M."/>
            <person name="Levin J.Z."/>
            <person name="Young S."/>
            <person name="Zeng Q."/>
            <person name="Anikster Y."/>
            <person name="Bruce M."/>
            <person name="Wang M."/>
            <person name="Yin C."/>
            <person name="McCallum B."/>
            <person name="Szabo L.J."/>
            <person name="Hulbert S."/>
            <person name="Chen X."/>
            <person name="Fellers J.P."/>
        </authorList>
    </citation>
    <scope>NUCLEOTIDE SEQUENCE</scope>
    <source>
        <strain evidence="4">Isolate 1-1 / race 1 (BBBD)</strain>
        <strain evidence="3">isolate 1-1 / race 1 (BBBD)</strain>
    </source>
</reference>
<feature type="region of interest" description="Disordered" evidence="1">
    <location>
        <begin position="1"/>
        <end position="77"/>
    </location>
</feature>
<evidence type="ECO:0000313" key="4">
    <source>
        <dbReference type="Proteomes" id="UP000005240"/>
    </source>
</evidence>
<evidence type="ECO:0000313" key="3">
    <source>
        <dbReference type="EnsemblFungi" id="PTTG_09031-t43_1-p1"/>
    </source>
</evidence>
<name>A0A180GU63_PUCT1</name>
<dbReference type="VEuPathDB" id="FungiDB:PTTG_09031"/>
<keyword evidence="4" id="KW-1185">Reference proteome</keyword>
<dbReference type="EMBL" id="ADAS02000028">
    <property type="protein sequence ID" value="OAV95503.1"/>
    <property type="molecule type" value="Genomic_DNA"/>
</dbReference>
<gene>
    <name evidence="2" type="ORF">PTTG_09031</name>
</gene>
<reference evidence="2" key="2">
    <citation type="submission" date="2016-05" db="EMBL/GenBank/DDBJ databases">
        <title>Comparative analysis highlights variable genome content of wheat rusts and divergence of the mating loci.</title>
        <authorList>
            <person name="Cuomo C.A."/>
            <person name="Bakkeren G."/>
            <person name="Szabo L."/>
            <person name="Khalil H."/>
            <person name="Joly D."/>
            <person name="Goldberg J."/>
            <person name="Young S."/>
            <person name="Zeng Q."/>
            <person name="Fellers J."/>
        </authorList>
    </citation>
    <scope>NUCLEOTIDE SEQUENCE [LARGE SCALE GENOMIC DNA]</scope>
    <source>
        <strain evidence="2">1-1 BBBD Race 1</strain>
    </source>
</reference>
<dbReference type="AlphaFoldDB" id="A0A180GU63"/>
<protein>
    <submittedName>
        <fullName evidence="2 3">Uncharacterized protein</fullName>
    </submittedName>
</protein>